<dbReference type="NCBIfam" id="TIGR00369">
    <property type="entry name" value="unchar_dom_1"/>
    <property type="match status" value="1"/>
</dbReference>
<sequence length="161" mass="16932">MIPTGTRFGLADRKDLQGLSGRQALEKMLAGELPAPPICEVMNFILHSVGDGEACFMGTPGFSHYNPLGMVHGGWSATILDSALGCAVHTTLAAGEGYTTLEFKVNIVRPVFETSGTLICEGKVTHRGKRIATSEATLKDAAGKLLAHGVETCMIFPAGEA</sequence>
<evidence type="ECO:0000313" key="3">
    <source>
        <dbReference type="EMBL" id="MBA5779277.1"/>
    </source>
</evidence>
<evidence type="ECO:0000259" key="2">
    <source>
        <dbReference type="Pfam" id="PF03061"/>
    </source>
</evidence>
<dbReference type="Proteomes" id="UP000541109">
    <property type="component" value="Unassembled WGS sequence"/>
</dbReference>
<proteinExistence type="predicted"/>
<dbReference type="GO" id="GO:0016289">
    <property type="term" value="F:acyl-CoA hydrolase activity"/>
    <property type="evidence" value="ECO:0007669"/>
    <property type="project" value="UniProtKB-ARBA"/>
</dbReference>
<comment type="caution">
    <text evidence="3">The sequence shown here is derived from an EMBL/GenBank/DDBJ whole genome shotgun (WGS) entry which is preliminary data.</text>
</comment>
<dbReference type="Pfam" id="PF03061">
    <property type="entry name" value="4HBT"/>
    <property type="match status" value="1"/>
</dbReference>
<dbReference type="SUPFAM" id="SSF54637">
    <property type="entry name" value="Thioesterase/thiol ester dehydrase-isomerase"/>
    <property type="match status" value="1"/>
</dbReference>
<accession>A0A839AKF6</accession>
<dbReference type="EMBL" id="JACFXV010000066">
    <property type="protein sequence ID" value="MBA5779277.1"/>
    <property type="molecule type" value="Genomic_DNA"/>
</dbReference>
<dbReference type="RefSeq" id="WP_182168098.1">
    <property type="nucleotide sequence ID" value="NZ_JACFXV010000066.1"/>
</dbReference>
<name>A0A839AKF6_9HYPH</name>
<dbReference type="InterPro" id="IPR003736">
    <property type="entry name" value="PAAI_dom"/>
</dbReference>
<keyword evidence="1" id="KW-0378">Hydrolase</keyword>
<feature type="domain" description="Thioesterase" evidence="2">
    <location>
        <begin position="69"/>
        <end position="146"/>
    </location>
</feature>
<protein>
    <submittedName>
        <fullName evidence="3">PaaI family thioesterase</fullName>
    </submittedName>
</protein>
<dbReference type="Gene3D" id="3.10.129.10">
    <property type="entry name" value="Hotdog Thioesterase"/>
    <property type="match status" value="1"/>
</dbReference>
<organism evidence="3 4">
    <name type="scientific">Stappia albiluteola</name>
    <dbReference type="NCBI Taxonomy" id="2758565"/>
    <lineage>
        <taxon>Bacteria</taxon>
        <taxon>Pseudomonadati</taxon>
        <taxon>Pseudomonadota</taxon>
        <taxon>Alphaproteobacteria</taxon>
        <taxon>Hyphomicrobiales</taxon>
        <taxon>Stappiaceae</taxon>
        <taxon>Stappia</taxon>
    </lineage>
</organism>
<dbReference type="CDD" id="cd03443">
    <property type="entry name" value="PaaI_thioesterase"/>
    <property type="match status" value="1"/>
</dbReference>
<keyword evidence="4" id="KW-1185">Reference proteome</keyword>
<dbReference type="InterPro" id="IPR006683">
    <property type="entry name" value="Thioestr_dom"/>
</dbReference>
<evidence type="ECO:0000313" key="4">
    <source>
        <dbReference type="Proteomes" id="UP000541109"/>
    </source>
</evidence>
<dbReference type="AlphaFoldDB" id="A0A839AKF6"/>
<reference evidence="3 4" key="1">
    <citation type="submission" date="2020-07" db="EMBL/GenBank/DDBJ databases">
        <title>Stappia sp., F7233, whole genome shotgun sequencing project.</title>
        <authorList>
            <person name="Jiang S."/>
            <person name="Liu Z.W."/>
            <person name="Du Z.J."/>
        </authorList>
    </citation>
    <scope>NUCLEOTIDE SEQUENCE [LARGE SCALE GENOMIC DNA]</scope>
    <source>
        <strain evidence="3 4">F7233</strain>
    </source>
</reference>
<gene>
    <name evidence="3" type="ORF">H2509_19275</name>
</gene>
<dbReference type="InterPro" id="IPR029069">
    <property type="entry name" value="HotDog_dom_sf"/>
</dbReference>
<evidence type="ECO:0000256" key="1">
    <source>
        <dbReference type="ARBA" id="ARBA00022801"/>
    </source>
</evidence>